<organism evidence="1 2">
    <name type="scientific">Candidatus Pullichristensenella excrementigallinarum</name>
    <dbReference type="NCBI Taxonomy" id="2840907"/>
    <lineage>
        <taxon>Bacteria</taxon>
        <taxon>Bacillati</taxon>
        <taxon>Bacillota</taxon>
        <taxon>Clostridia</taxon>
        <taxon>Candidatus Pullichristensenella</taxon>
    </lineage>
</organism>
<reference evidence="1" key="1">
    <citation type="submission" date="2020-10" db="EMBL/GenBank/DDBJ databases">
        <authorList>
            <person name="Gilroy R."/>
        </authorList>
    </citation>
    <scope>NUCLEOTIDE SEQUENCE</scope>
    <source>
        <strain evidence="1">ChiHcec3-11533</strain>
    </source>
</reference>
<comment type="caution">
    <text evidence="1">The sequence shown here is derived from an EMBL/GenBank/DDBJ whole genome shotgun (WGS) entry which is preliminary data.</text>
</comment>
<dbReference type="EMBL" id="DVMU01000002">
    <property type="protein sequence ID" value="HIU32931.1"/>
    <property type="molecule type" value="Genomic_DNA"/>
</dbReference>
<accession>A0A9D1I9V2</accession>
<protein>
    <submittedName>
        <fullName evidence="1">Uncharacterized protein</fullName>
    </submittedName>
</protein>
<dbReference type="Proteomes" id="UP000824072">
    <property type="component" value="Unassembled WGS sequence"/>
</dbReference>
<proteinExistence type="predicted"/>
<sequence length="81" mass="9516">MRYKKVFVAVLTQFSEEGEVTPLSILWPDGRLYEIDRVLDVRPRASTRVGGAGLRYTCRIRGRQTYLFREEDRWFVEAVCS</sequence>
<name>A0A9D1I9V2_9FIRM</name>
<gene>
    <name evidence="1" type="ORF">IAB02_00055</name>
</gene>
<reference evidence="1" key="2">
    <citation type="journal article" date="2021" name="PeerJ">
        <title>Extensive microbial diversity within the chicken gut microbiome revealed by metagenomics and culture.</title>
        <authorList>
            <person name="Gilroy R."/>
            <person name="Ravi A."/>
            <person name="Getino M."/>
            <person name="Pursley I."/>
            <person name="Horton D.L."/>
            <person name="Alikhan N.F."/>
            <person name="Baker D."/>
            <person name="Gharbi K."/>
            <person name="Hall N."/>
            <person name="Watson M."/>
            <person name="Adriaenssens E.M."/>
            <person name="Foster-Nyarko E."/>
            <person name="Jarju S."/>
            <person name="Secka A."/>
            <person name="Antonio M."/>
            <person name="Oren A."/>
            <person name="Chaudhuri R.R."/>
            <person name="La Ragione R."/>
            <person name="Hildebrand F."/>
            <person name="Pallen M.J."/>
        </authorList>
    </citation>
    <scope>NUCLEOTIDE SEQUENCE</scope>
    <source>
        <strain evidence="1">ChiHcec3-11533</strain>
    </source>
</reference>
<dbReference type="AlphaFoldDB" id="A0A9D1I9V2"/>
<evidence type="ECO:0000313" key="2">
    <source>
        <dbReference type="Proteomes" id="UP000824072"/>
    </source>
</evidence>
<evidence type="ECO:0000313" key="1">
    <source>
        <dbReference type="EMBL" id="HIU32931.1"/>
    </source>
</evidence>